<dbReference type="Pfam" id="PF03352">
    <property type="entry name" value="Adenine_glyco"/>
    <property type="match status" value="1"/>
</dbReference>
<dbReference type="PANTHER" id="PTHR30037">
    <property type="entry name" value="DNA-3-METHYLADENINE GLYCOSYLASE 1"/>
    <property type="match status" value="1"/>
</dbReference>
<keyword evidence="1" id="KW-0479">Metal-binding</keyword>
<dbReference type="SUPFAM" id="SSF48150">
    <property type="entry name" value="DNA-glycosylase"/>
    <property type="match status" value="1"/>
</dbReference>
<comment type="caution">
    <text evidence="2">The sequence shown here is derived from an EMBL/GenBank/DDBJ whole genome shotgun (WGS) entry which is preliminary data.</text>
</comment>
<proteinExistence type="predicted"/>
<keyword evidence="1" id="KW-0862">Zinc</keyword>
<feature type="binding site" evidence="1">
    <location>
        <position position="18"/>
    </location>
    <ligand>
        <name>Zn(2+)</name>
        <dbReference type="ChEBI" id="CHEBI:29105"/>
    </ligand>
</feature>
<dbReference type="InterPro" id="IPR011257">
    <property type="entry name" value="DNA_glycosylase"/>
</dbReference>
<dbReference type="Gene3D" id="1.10.340.30">
    <property type="entry name" value="Hypothetical protein, domain 2"/>
    <property type="match status" value="1"/>
</dbReference>
<dbReference type="PATRIC" id="fig|1144300.3.peg.1152"/>
<reference evidence="2 3" key="1">
    <citation type="journal article" date="2013" name="Genome Announc.">
        <title>Genome Sequence of Lactobacillus gastricus PS3, a Strain Isolated from Human Milk.</title>
        <authorList>
            <person name="Martin V."/>
            <person name="Cardenas N."/>
            <person name="Jimenez E."/>
            <person name="Maldonado A."/>
            <person name="Rodriguez J.M."/>
            <person name="Fernandez L."/>
        </authorList>
    </citation>
    <scope>NUCLEOTIDE SEQUENCE [LARGE SCALE GENOMIC DNA]</scope>
    <source>
        <strain evidence="2 3">PS3</strain>
    </source>
</reference>
<dbReference type="PANTHER" id="PTHR30037:SF4">
    <property type="entry name" value="DNA-3-METHYLADENINE GLYCOSYLASE I"/>
    <property type="match status" value="1"/>
</dbReference>
<feature type="binding site" evidence="1">
    <location>
        <position position="176"/>
    </location>
    <ligand>
        <name>Zn(2+)</name>
        <dbReference type="ChEBI" id="CHEBI:29105"/>
    </ligand>
</feature>
<dbReference type="InterPro" id="IPR052891">
    <property type="entry name" value="DNA-3mA_glycosylase"/>
</dbReference>
<gene>
    <name evidence="2" type="ORF">PS3_21108</name>
</gene>
<dbReference type="InterPro" id="IPR005019">
    <property type="entry name" value="Adenine_glyco"/>
</dbReference>
<evidence type="ECO:0000256" key="1">
    <source>
        <dbReference type="PIRSR" id="PIRSR605019-1"/>
    </source>
</evidence>
<protein>
    <submittedName>
        <fullName evidence="2">DNA-3-methyladenine glycosylase I</fullName>
    </submittedName>
</protein>
<evidence type="ECO:0000313" key="3">
    <source>
        <dbReference type="Proteomes" id="UP000004567"/>
    </source>
</evidence>
<feature type="binding site" evidence="1">
    <location>
        <position position="172"/>
    </location>
    <ligand>
        <name>Zn(2+)</name>
        <dbReference type="ChEBI" id="CHEBI:29105"/>
    </ligand>
</feature>
<dbReference type="GO" id="GO:0008725">
    <property type="term" value="F:DNA-3-methyladenine glycosylase activity"/>
    <property type="evidence" value="ECO:0007669"/>
    <property type="project" value="InterPro"/>
</dbReference>
<accession>H4GJW7</accession>
<evidence type="ECO:0000313" key="2">
    <source>
        <dbReference type="EMBL" id="EHS86041.1"/>
    </source>
</evidence>
<sequence length="188" mass="21634">MIKRCDWAQSTPLMQNYHDYEWDRPVHNEQKLFEILTLEMFQAGLSWAIVLKKRETIRQAFLNFDFSRMSQLDVDLLMQNSGIIRYRRKIEAVLHNASRMQAIQETGGLNQLVWSLVDNKTIDHQVHRIDQVPTSSPVAIQLSNDLKSAGFKFFGPTTVYSFMQAAGVVNDHLVDCIVHDQIGGVNNK</sequence>
<feature type="binding site" evidence="1">
    <location>
        <position position="5"/>
    </location>
    <ligand>
        <name>Zn(2+)</name>
        <dbReference type="ChEBI" id="CHEBI:29105"/>
    </ligand>
</feature>
<organism evidence="2 3">
    <name type="scientific">Limosilactobacillus gastricus PS3</name>
    <dbReference type="NCBI Taxonomy" id="1144300"/>
    <lineage>
        <taxon>Bacteria</taxon>
        <taxon>Bacillati</taxon>
        <taxon>Bacillota</taxon>
        <taxon>Bacilli</taxon>
        <taxon>Lactobacillales</taxon>
        <taxon>Lactobacillaceae</taxon>
        <taxon>Limosilactobacillus</taxon>
    </lineage>
</organism>
<dbReference type="STRING" id="1144300.PS3_21108"/>
<dbReference type="EMBL" id="AICN01000050">
    <property type="protein sequence ID" value="EHS86041.1"/>
    <property type="molecule type" value="Genomic_DNA"/>
</dbReference>
<dbReference type="Proteomes" id="UP000004567">
    <property type="component" value="Unassembled WGS sequence"/>
</dbReference>
<dbReference type="GO" id="GO:0046872">
    <property type="term" value="F:metal ion binding"/>
    <property type="evidence" value="ECO:0007669"/>
    <property type="project" value="UniProtKB-KW"/>
</dbReference>
<dbReference type="AlphaFoldDB" id="H4GJW7"/>
<name>H4GJW7_9LACO</name>
<dbReference type="GO" id="GO:0006284">
    <property type="term" value="P:base-excision repair"/>
    <property type="evidence" value="ECO:0007669"/>
    <property type="project" value="InterPro"/>
</dbReference>